<feature type="compositionally biased region" description="Gly residues" evidence="5">
    <location>
        <begin position="97"/>
        <end position="106"/>
    </location>
</feature>
<dbReference type="STRING" id="1890683.A0A427YNB0"/>
<dbReference type="EMBL" id="RSCD01000005">
    <property type="protein sequence ID" value="RSH92563.1"/>
    <property type="molecule type" value="Genomic_DNA"/>
</dbReference>
<feature type="region of interest" description="Disordered" evidence="5">
    <location>
        <begin position="84"/>
        <end position="106"/>
    </location>
</feature>
<dbReference type="OrthoDB" id="509901at2759"/>
<dbReference type="GO" id="GO:0015934">
    <property type="term" value="C:large ribosomal subunit"/>
    <property type="evidence" value="ECO:0007669"/>
    <property type="project" value="InterPro"/>
</dbReference>
<accession>A0A427YNB0</accession>
<keyword evidence="8" id="KW-1185">Reference proteome</keyword>
<sequence>MLPSSSRLSAPTHHLITLLRAPIGLPPVASRTLESLGLYRRHQSVLHRFDPTVAGKILRVKELVGVRNVSEEEGNRAIWMSTRGRKEGSGVEVSGRAYGGGKGAEA</sequence>
<comment type="caution">
    <text evidence="7">The sequence shown here is derived from an EMBL/GenBank/DDBJ whole genome shotgun (WGS) entry which is preliminary data.</text>
</comment>
<proteinExistence type="inferred from homology"/>
<evidence type="ECO:0000256" key="3">
    <source>
        <dbReference type="ARBA" id="ARBA00023274"/>
    </source>
</evidence>
<dbReference type="CDD" id="cd01658">
    <property type="entry name" value="Ribosomal_L30"/>
    <property type="match status" value="1"/>
</dbReference>
<gene>
    <name evidence="7" type="ORF">EHS25_008008</name>
</gene>
<dbReference type="InterPro" id="IPR016082">
    <property type="entry name" value="Ribosomal_uL30_ferredoxin-like"/>
</dbReference>
<dbReference type="PANTHER" id="PTHR15892:SF2">
    <property type="entry name" value="LARGE RIBOSOMAL SUBUNIT PROTEIN UL30M"/>
    <property type="match status" value="1"/>
</dbReference>
<evidence type="ECO:0000256" key="2">
    <source>
        <dbReference type="ARBA" id="ARBA00022980"/>
    </source>
</evidence>
<reference evidence="7 8" key="1">
    <citation type="submission" date="2018-11" db="EMBL/GenBank/DDBJ databases">
        <title>Genome sequence of Saitozyma podzolica DSM 27192.</title>
        <authorList>
            <person name="Aliyu H."/>
            <person name="Gorte O."/>
            <person name="Ochsenreither K."/>
        </authorList>
    </citation>
    <scope>NUCLEOTIDE SEQUENCE [LARGE SCALE GENOMIC DNA]</scope>
    <source>
        <strain evidence="7 8">DSM 27192</strain>
    </source>
</reference>
<dbReference type="GO" id="GO:0003735">
    <property type="term" value="F:structural constituent of ribosome"/>
    <property type="evidence" value="ECO:0007669"/>
    <property type="project" value="InterPro"/>
</dbReference>
<feature type="domain" description="Large ribosomal subunit protein uL30-like ferredoxin-like fold" evidence="6">
    <location>
        <begin position="15"/>
        <end position="64"/>
    </location>
</feature>
<dbReference type="Proteomes" id="UP000279259">
    <property type="component" value="Unassembled WGS sequence"/>
</dbReference>
<dbReference type="SUPFAM" id="SSF55129">
    <property type="entry name" value="Ribosomal protein L30p/L7e"/>
    <property type="match status" value="1"/>
</dbReference>
<evidence type="ECO:0000313" key="7">
    <source>
        <dbReference type="EMBL" id="RSH92563.1"/>
    </source>
</evidence>
<keyword evidence="2" id="KW-0689">Ribosomal protein</keyword>
<protein>
    <recommendedName>
        <fullName evidence="4">Large ribosomal subunit protein uL30m</fullName>
    </recommendedName>
</protein>
<dbReference type="AlphaFoldDB" id="A0A427YNB0"/>
<dbReference type="GO" id="GO:0006412">
    <property type="term" value="P:translation"/>
    <property type="evidence" value="ECO:0007669"/>
    <property type="project" value="InterPro"/>
</dbReference>
<evidence type="ECO:0000259" key="6">
    <source>
        <dbReference type="Pfam" id="PF00327"/>
    </source>
</evidence>
<dbReference type="InterPro" id="IPR005996">
    <property type="entry name" value="Ribosomal_uL30_bac-type"/>
</dbReference>
<dbReference type="Gene3D" id="3.30.1390.20">
    <property type="entry name" value="Ribosomal protein L30, ferredoxin-like fold domain"/>
    <property type="match status" value="1"/>
</dbReference>
<dbReference type="Pfam" id="PF00327">
    <property type="entry name" value="Ribosomal_L30"/>
    <property type="match status" value="1"/>
</dbReference>
<evidence type="ECO:0000256" key="5">
    <source>
        <dbReference type="SAM" id="MobiDB-lite"/>
    </source>
</evidence>
<evidence type="ECO:0000313" key="8">
    <source>
        <dbReference type="Proteomes" id="UP000279259"/>
    </source>
</evidence>
<dbReference type="GO" id="GO:0005739">
    <property type="term" value="C:mitochondrion"/>
    <property type="evidence" value="ECO:0007669"/>
    <property type="project" value="TreeGrafter"/>
</dbReference>
<evidence type="ECO:0000256" key="4">
    <source>
        <dbReference type="ARBA" id="ARBA00035281"/>
    </source>
</evidence>
<organism evidence="7 8">
    <name type="scientific">Saitozyma podzolica</name>
    <dbReference type="NCBI Taxonomy" id="1890683"/>
    <lineage>
        <taxon>Eukaryota</taxon>
        <taxon>Fungi</taxon>
        <taxon>Dikarya</taxon>
        <taxon>Basidiomycota</taxon>
        <taxon>Agaricomycotina</taxon>
        <taxon>Tremellomycetes</taxon>
        <taxon>Tremellales</taxon>
        <taxon>Trimorphomycetaceae</taxon>
        <taxon>Saitozyma</taxon>
    </lineage>
</organism>
<comment type="similarity">
    <text evidence="1">Belongs to the universal ribosomal protein uL30 family.</text>
</comment>
<dbReference type="PANTHER" id="PTHR15892">
    <property type="entry name" value="MITOCHONDRIAL RIBOSOMAL PROTEIN L30"/>
    <property type="match status" value="1"/>
</dbReference>
<keyword evidence="3" id="KW-0687">Ribonucleoprotein</keyword>
<evidence type="ECO:0000256" key="1">
    <source>
        <dbReference type="ARBA" id="ARBA00007594"/>
    </source>
</evidence>
<dbReference type="InterPro" id="IPR036919">
    <property type="entry name" value="Ribo_uL30_ferredoxin-like_sf"/>
</dbReference>
<name>A0A427YNB0_9TREE</name>